<dbReference type="AlphaFoldDB" id="A0A914CZA3"/>
<dbReference type="Proteomes" id="UP000887540">
    <property type="component" value="Unplaced"/>
</dbReference>
<proteinExistence type="predicted"/>
<dbReference type="WBParaSite" id="ACRNAN_scaffold15602.g9170.t1">
    <property type="protein sequence ID" value="ACRNAN_scaffold15602.g9170.t1"/>
    <property type="gene ID" value="ACRNAN_scaffold15602.g9170"/>
</dbReference>
<name>A0A914CZA3_9BILA</name>
<dbReference type="InterPro" id="IPR008042">
    <property type="entry name" value="Retrotrans_Pao"/>
</dbReference>
<evidence type="ECO:0000313" key="1">
    <source>
        <dbReference type="Proteomes" id="UP000887540"/>
    </source>
</evidence>
<sequence>MFEEAKMNLREWILNNETVNQTFDIRDRIKKIKVKVLGINVDFQEDVFEMKLTKIDETKPITKRQILKTIARCFDPLGLLLRCLTEAKTLLRQLWLDNYEWDEIIEETYQKCWKMIIKEFSSLSMKIPRKITGTSNAIYQIVGFNDASQLHFTANIYLRTIENNKAFMKLIFAKLRTKKNSRFQEWNFWD</sequence>
<dbReference type="PANTHER" id="PTHR47331">
    <property type="entry name" value="PHD-TYPE DOMAIN-CONTAINING PROTEIN"/>
    <property type="match status" value="1"/>
</dbReference>
<protein>
    <submittedName>
        <fullName evidence="2">Uncharacterized protein</fullName>
    </submittedName>
</protein>
<keyword evidence="1" id="KW-1185">Reference proteome</keyword>
<dbReference type="Pfam" id="PF05380">
    <property type="entry name" value="Peptidase_A17"/>
    <property type="match status" value="1"/>
</dbReference>
<accession>A0A914CZA3</accession>
<reference evidence="2" key="1">
    <citation type="submission" date="2022-11" db="UniProtKB">
        <authorList>
            <consortium name="WormBaseParasite"/>
        </authorList>
    </citation>
    <scope>IDENTIFICATION</scope>
</reference>
<organism evidence="1 2">
    <name type="scientific">Acrobeloides nanus</name>
    <dbReference type="NCBI Taxonomy" id="290746"/>
    <lineage>
        <taxon>Eukaryota</taxon>
        <taxon>Metazoa</taxon>
        <taxon>Ecdysozoa</taxon>
        <taxon>Nematoda</taxon>
        <taxon>Chromadorea</taxon>
        <taxon>Rhabditida</taxon>
        <taxon>Tylenchina</taxon>
        <taxon>Cephalobomorpha</taxon>
        <taxon>Cephaloboidea</taxon>
        <taxon>Cephalobidae</taxon>
        <taxon>Acrobeloides</taxon>
    </lineage>
</organism>
<evidence type="ECO:0000313" key="2">
    <source>
        <dbReference type="WBParaSite" id="ACRNAN_scaffold15602.g9170.t1"/>
    </source>
</evidence>